<evidence type="ECO:0000313" key="4">
    <source>
        <dbReference type="EMBL" id="MFB9072252.1"/>
    </source>
</evidence>
<feature type="region of interest" description="Disordered" evidence="2">
    <location>
        <begin position="77"/>
        <end position="107"/>
    </location>
</feature>
<reference evidence="4 5" key="1">
    <citation type="submission" date="2024-09" db="EMBL/GenBank/DDBJ databases">
        <authorList>
            <person name="Sun Q."/>
            <person name="Mori K."/>
        </authorList>
    </citation>
    <scope>NUCLEOTIDE SEQUENCE [LARGE SCALE GENOMIC DNA]</scope>
    <source>
        <strain evidence="4 5">CCM 7609</strain>
    </source>
</reference>
<gene>
    <name evidence="4" type="ORF">ACFFX0_13990</name>
</gene>
<organism evidence="4 5">
    <name type="scientific">Citricoccus parietis</name>
    <dbReference type="NCBI Taxonomy" id="592307"/>
    <lineage>
        <taxon>Bacteria</taxon>
        <taxon>Bacillati</taxon>
        <taxon>Actinomycetota</taxon>
        <taxon>Actinomycetes</taxon>
        <taxon>Micrococcales</taxon>
        <taxon>Micrococcaceae</taxon>
        <taxon>Citricoccus</taxon>
    </lineage>
</organism>
<dbReference type="SMART" id="SM00062">
    <property type="entry name" value="PBPb"/>
    <property type="match status" value="1"/>
</dbReference>
<dbReference type="PANTHER" id="PTHR35936">
    <property type="entry name" value="MEMBRANE-BOUND LYTIC MUREIN TRANSGLYCOSYLASE F"/>
    <property type="match status" value="1"/>
</dbReference>
<dbReference type="Proteomes" id="UP001589575">
    <property type="component" value="Unassembled WGS sequence"/>
</dbReference>
<evidence type="ECO:0000256" key="1">
    <source>
        <dbReference type="ARBA" id="ARBA00022729"/>
    </source>
</evidence>
<protein>
    <submittedName>
        <fullName evidence="4">ABC transporter substrate-binding protein</fullName>
    </submittedName>
</protein>
<name>A0ABV5G001_9MICC</name>
<evidence type="ECO:0000256" key="2">
    <source>
        <dbReference type="SAM" id="MobiDB-lite"/>
    </source>
</evidence>
<dbReference type="PANTHER" id="PTHR35936:SF17">
    <property type="entry name" value="ARGININE-BINDING EXTRACELLULAR PROTEIN ARTP"/>
    <property type="match status" value="1"/>
</dbReference>
<evidence type="ECO:0000259" key="3">
    <source>
        <dbReference type="SMART" id="SM00062"/>
    </source>
</evidence>
<sequence length="373" mass="38986">MRTARTAWTVRAPPSGTAQPAKTTTPAGHPSRPSPERTPMTTTLRTVPRPRGRHRSLTALTATGLAALLGLTACSDPGSSATAGAAEVDTGGGTTVDLSPDRERPEATASEKAAALVPEQVSADGKLTVATVPYSAPLSVYATDNTTPVGSDPDIASALADSLGLELDLVPVAWEDWPLGLESGKYEAVISNVTVTDERKKKYDMASYREDKLGFYVKADSDHQEITTAEDVAGLSVIVGSGTNQEKVLLEWDRQNRQADLDPVDLQYYEDDSAAGLALQAGRADANFGPNATGAYKAAQTGQTRLVGLVAGGWPDTAHISVAVRKDTGLGEAAQAGLDHLIQTGVYGEILQGWGLTEEGIEASVLNPPGLKD</sequence>
<comment type="caution">
    <text evidence="4">The sequence shown here is derived from an EMBL/GenBank/DDBJ whole genome shotgun (WGS) entry which is preliminary data.</text>
</comment>
<keyword evidence="1" id="KW-0732">Signal</keyword>
<dbReference type="InterPro" id="IPR001638">
    <property type="entry name" value="Solute-binding_3/MltF_N"/>
</dbReference>
<dbReference type="CDD" id="cd01004">
    <property type="entry name" value="PBP2_MidA_like"/>
    <property type="match status" value="1"/>
</dbReference>
<accession>A0ABV5G001</accession>
<feature type="domain" description="Solute-binding protein family 3/N-terminal" evidence="3">
    <location>
        <begin position="126"/>
        <end position="358"/>
    </location>
</feature>
<feature type="compositionally biased region" description="Polar residues" evidence="2">
    <location>
        <begin position="16"/>
        <end position="26"/>
    </location>
</feature>
<feature type="region of interest" description="Disordered" evidence="2">
    <location>
        <begin position="1"/>
        <end position="48"/>
    </location>
</feature>
<dbReference type="SUPFAM" id="SSF53850">
    <property type="entry name" value="Periplasmic binding protein-like II"/>
    <property type="match status" value="1"/>
</dbReference>
<proteinExistence type="predicted"/>
<dbReference type="EMBL" id="JBHMFI010000001">
    <property type="protein sequence ID" value="MFB9072252.1"/>
    <property type="molecule type" value="Genomic_DNA"/>
</dbReference>
<keyword evidence="5" id="KW-1185">Reference proteome</keyword>
<dbReference type="Gene3D" id="3.40.190.10">
    <property type="entry name" value="Periplasmic binding protein-like II"/>
    <property type="match status" value="2"/>
</dbReference>
<evidence type="ECO:0000313" key="5">
    <source>
        <dbReference type="Proteomes" id="UP001589575"/>
    </source>
</evidence>
<dbReference type="Pfam" id="PF00497">
    <property type="entry name" value="SBP_bac_3"/>
    <property type="match status" value="1"/>
</dbReference>